<dbReference type="EMBL" id="CP003178">
    <property type="protein sequence ID" value="AEV98420.1"/>
    <property type="molecule type" value="Genomic_DNA"/>
</dbReference>
<proteinExistence type="predicted"/>
<feature type="transmembrane region" description="Helical" evidence="1">
    <location>
        <begin position="6"/>
        <end position="22"/>
    </location>
</feature>
<protein>
    <submittedName>
        <fullName evidence="2">Uncharacterized protein</fullName>
    </submittedName>
</protein>
<name>G8TFI9_NIAKG</name>
<evidence type="ECO:0000313" key="3">
    <source>
        <dbReference type="Proteomes" id="UP000005438"/>
    </source>
</evidence>
<dbReference type="AlphaFoldDB" id="G8TFI9"/>
<keyword evidence="1" id="KW-0472">Membrane</keyword>
<dbReference type="KEGG" id="nko:Niako_2065"/>
<accession>G8TFI9</accession>
<evidence type="ECO:0000256" key="1">
    <source>
        <dbReference type="SAM" id="Phobius"/>
    </source>
</evidence>
<evidence type="ECO:0000313" key="2">
    <source>
        <dbReference type="EMBL" id="AEV98420.1"/>
    </source>
</evidence>
<sequence length="32" mass="3769">MLGLISLILILFIPVIFIWLGYRSSKSFKDFH</sequence>
<keyword evidence="1" id="KW-0812">Transmembrane</keyword>
<keyword evidence="1" id="KW-1133">Transmembrane helix</keyword>
<reference evidence="2 3" key="1">
    <citation type="submission" date="2011-12" db="EMBL/GenBank/DDBJ databases">
        <title>The complete genome of Niastella koreensis GR20-10.</title>
        <authorList>
            <consortium name="US DOE Joint Genome Institute (JGI-PGF)"/>
            <person name="Lucas S."/>
            <person name="Han J."/>
            <person name="Lapidus A."/>
            <person name="Bruce D."/>
            <person name="Goodwin L."/>
            <person name="Pitluck S."/>
            <person name="Peters L."/>
            <person name="Kyrpides N."/>
            <person name="Mavromatis K."/>
            <person name="Ivanova N."/>
            <person name="Mikhailova N."/>
            <person name="Davenport K."/>
            <person name="Saunders E."/>
            <person name="Detter J.C."/>
            <person name="Tapia R."/>
            <person name="Han C."/>
            <person name="Land M."/>
            <person name="Hauser L."/>
            <person name="Markowitz V."/>
            <person name="Cheng J.-F."/>
            <person name="Hugenholtz P."/>
            <person name="Woyke T."/>
            <person name="Wu D."/>
            <person name="Tindall B."/>
            <person name="Pomrenke H."/>
            <person name="Brambilla E."/>
            <person name="Klenk H.-P."/>
            <person name="Eisen J.A."/>
        </authorList>
    </citation>
    <scope>NUCLEOTIDE SEQUENCE [LARGE SCALE GENOMIC DNA]</scope>
    <source>
        <strain evidence="3">DSM 17620 / KACC 11465 / NBRC 106392 / GR20-10</strain>
    </source>
</reference>
<dbReference type="HOGENOM" id="CLU_3390440_0_0_10"/>
<organism evidence="2 3">
    <name type="scientific">Niastella koreensis (strain DSM 17620 / KACC 11465 / NBRC 106392 / GR20-10)</name>
    <dbReference type="NCBI Taxonomy" id="700598"/>
    <lineage>
        <taxon>Bacteria</taxon>
        <taxon>Pseudomonadati</taxon>
        <taxon>Bacteroidota</taxon>
        <taxon>Chitinophagia</taxon>
        <taxon>Chitinophagales</taxon>
        <taxon>Chitinophagaceae</taxon>
        <taxon>Niastella</taxon>
    </lineage>
</organism>
<gene>
    <name evidence="2" type="ordered locus">Niako_2065</name>
</gene>
<dbReference type="Proteomes" id="UP000005438">
    <property type="component" value="Chromosome"/>
</dbReference>